<dbReference type="AlphaFoldDB" id="A0A3T0S0T1"/>
<protein>
    <submittedName>
        <fullName evidence="1">Histone deacetylase</fullName>
    </submittedName>
</protein>
<name>A0A3T0S0T1_9ACTN</name>
<dbReference type="RefSeq" id="WP_097799195.1">
    <property type="nucleotide sequence ID" value="NZ_CP025570.1"/>
</dbReference>
<sequence>MNADHVWYVSYGSNMNASRLACYLQGGRPAGARVSYPGARDHTPPVADAAVMLPGRLFFAGTSSVWGGGMGFYDPDGQGPTPGRAYLISTEQFVDVATQEMHREPGGSSPLEAVVRAGVPGGRHVAGPGRYETLVRVGQREGVAMLTFTCPERAADVVPNQPEQRYLRMLSEGLSQAHGWSAARCRRYFASCGVDDAVA</sequence>
<dbReference type="KEGG" id="aji:C0Z10_09375"/>
<accession>A0A3T0S0T1</accession>
<dbReference type="Gene3D" id="3.10.490.10">
    <property type="entry name" value="Gamma-glutamyl cyclotransferase-like"/>
    <property type="match status" value="1"/>
</dbReference>
<organism evidence="1 2">
    <name type="scientific">Acidipropionibacterium jensenii</name>
    <dbReference type="NCBI Taxonomy" id="1749"/>
    <lineage>
        <taxon>Bacteria</taxon>
        <taxon>Bacillati</taxon>
        <taxon>Actinomycetota</taxon>
        <taxon>Actinomycetes</taxon>
        <taxon>Propionibacteriales</taxon>
        <taxon>Propionibacteriaceae</taxon>
        <taxon>Acidipropionibacterium</taxon>
    </lineage>
</organism>
<dbReference type="Proteomes" id="UP000285875">
    <property type="component" value="Chromosome"/>
</dbReference>
<gene>
    <name evidence="1" type="ORF">C0Z10_09375</name>
</gene>
<reference evidence="2" key="1">
    <citation type="submission" date="2017-12" db="EMBL/GenBank/DDBJ databases">
        <title>Whole genome sequencing of Acidipropionibacterium jensenii strains JS279 and JS280.</title>
        <authorList>
            <person name="Deptula P."/>
            <person name="Laine P."/>
            <person name="Smolander O.-P."/>
            <person name="Paulin L."/>
            <person name="Auvinen P."/>
            <person name="Varmanen P."/>
        </authorList>
    </citation>
    <scope>NUCLEOTIDE SEQUENCE [LARGE SCALE GENOMIC DNA]</scope>
    <source>
        <strain evidence="2">JS280</strain>
    </source>
</reference>
<evidence type="ECO:0000313" key="2">
    <source>
        <dbReference type="Proteomes" id="UP000285875"/>
    </source>
</evidence>
<dbReference type="EMBL" id="CP025570">
    <property type="protein sequence ID" value="AZZ39928.1"/>
    <property type="molecule type" value="Genomic_DNA"/>
</dbReference>
<proteinExistence type="predicted"/>
<evidence type="ECO:0000313" key="1">
    <source>
        <dbReference type="EMBL" id="AZZ39928.1"/>
    </source>
</evidence>